<dbReference type="EMBL" id="AP027141">
    <property type="protein sequence ID" value="BDV29781.1"/>
    <property type="molecule type" value="Genomic_DNA"/>
</dbReference>
<evidence type="ECO:0000313" key="3">
    <source>
        <dbReference type="Proteomes" id="UP001317779"/>
    </source>
</evidence>
<keyword evidence="3" id="KW-1185">Reference proteome</keyword>
<feature type="transmembrane region" description="Helical" evidence="1">
    <location>
        <begin position="351"/>
        <end position="369"/>
    </location>
</feature>
<feature type="transmembrane region" description="Helical" evidence="1">
    <location>
        <begin position="252"/>
        <end position="273"/>
    </location>
</feature>
<feature type="transmembrane region" description="Helical" evidence="1">
    <location>
        <begin position="315"/>
        <end position="339"/>
    </location>
</feature>
<feature type="transmembrane region" description="Helical" evidence="1">
    <location>
        <begin position="137"/>
        <end position="154"/>
    </location>
</feature>
<reference evidence="2 3" key="1">
    <citation type="submission" date="2022-12" db="EMBL/GenBank/DDBJ databases">
        <title>Microbacterium terricola strain KV-448 chromosome, complete genome.</title>
        <authorList>
            <person name="Oshima T."/>
            <person name="Moriya T."/>
            <person name="Bessho Y."/>
        </authorList>
    </citation>
    <scope>NUCLEOTIDE SEQUENCE [LARGE SCALE GENOMIC DNA]</scope>
    <source>
        <strain evidence="2 3">KV-448</strain>
    </source>
</reference>
<keyword evidence="1" id="KW-1133">Transmembrane helix</keyword>
<name>A0ABM8DVY6_9MICO</name>
<feature type="transmembrane region" description="Helical" evidence="1">
    <location>
        <begin position="188"/>
        <end position="214"/>
    </location>
</feature>
<keyword evidence="1" id="KW-0472">Membrane</keyword>
<proteinExistence type="predicted"/>
<evidence type="ECO:0000256" key="1">
    <source>
        <dbReference type="SAM" id="Phobius"/>
    </source>
</evidence>
<evidence type="ECO:0000313" key="2">
    <source>
        <dbReference type="EMBL" id="BDV29781.1"/>
    </source>
</evidence>
<evidence type="ECO:0008006" key="4">
    <source>
        <dbReference type="Google" id="ProtNLM"/>
    </source>
</evidence>
<protein>
    <recommendedName>
        <fullName evidence="4">Oligosaccharide repeat unit polymerase</fullName>
    </recommendedName>
</protein>
<organism evidence="2 3">
    <name type="scientific">Microbacterium terricola</name>
    <dbReference type="NCBI Taxonomy" id="344163"/>
    <lineage>
        <taxon>Bacteria</taxon>
        <taxon>Bacillati</taxon>
        <taxon>Actinomycetota</taxon>
        <taxon>Actinomycetes</taxon>
        <taxon>Micrococcales</taxon>
        <taxon>Microbacteriaceae</taxon>
        <taxon>Microbacterium</taxon>
    </lineage>
</organism>
<feature type="transmembrane region" description="Helical" evidence="1">
    <location>
        <begin position="375"/>
        <end position="400"/>
    </location>
</feature>
<feature type="transmembrane region" description="Helical" evidence="1">
    <location>
        <begin position="62"/>
        <end position="85"/>
    </location>
</feature>
<accession>A0ABM8DVY6</accession>
<feature type="transmembrane region" description="Helical" evidence="1">
    <location>
        <begin position="226"/>
        <end position="246"/>
    </location>
</feature>
<feature type="transmembrane region" description="Helical" evidence="1">
    <location>
        <begin position="20"/>
        <end position="41"/>
    </location>
</feature>
<dbReference type="Proteomes" id="UP001317779">
    <property type="component" value="Chromosome"/>
</dbReference>
<keyword evidence="1" id="KW-0812">Transmembrane</keyword>
<gene>
    <name evidence="2" type="ORF">Microterr_04410</name>
</gene>
<sequence>MILIAGDYTWATGYYSEQLLAATLGVSLIALVAFIVGNVLARGRNRLTETPESRLTAHTSEVLLVLMVLVGVAMKVALVLGGGGVENALIRLSSFASVAANVEEFGADEIGLRTLSGVADGAATWGLVQGLRDRRRVFPWTIVFVAVLAMSYFTIGKRLLLILPLVCVAVAVHNYVRPITVRLLPLAFGLILVAGLSTLFARIFLPAAAAGVAIDLNQIKYADGSALAFYFYSLEFSTVEMISVAIRDATNIASLFGGSASAFITTNLVPFLYSIPRSIWPGKPAVFYDVSYGVSAALGATPFEDPTVGYASTAIGTSYIVGGVLGVIAVMFVFGMVTARVDRSLHVAEWSIARTMFYAVAVVIAFHFFRQGTLAWTFIVSIVQQYGLLLAFGVAAVAAIPRRARRLDLVSGRSDS</sequence>